<keyword evidence="3" id="KW-0804">Transcription</keyword>
<keyword evidence="2" id="KW-0238">DNA-binding</keyword>
<dbReference type="RefSeq" id="WP_338450122.1">
    <property type="nucleotide sequence ID" value="NZ_CP137640.1"/>
</dbReference>
<dbReference type="SMART" id="SM00418">
    <property type="entry name" value="HTH_ARSR"/>
    <property type="match status" value="1"/>
</dbReference>
<evidence type="ECO:0000313" key="6">
    <source>
        <dbReference type="Proteomes" id="UP001357223"/>
    </source>
</evidence>
<dbReference type="InterPro" id="IPR011991">
    <property type="entry name" value="ArsR-like_HTH"/>
</dbReference>
<dbReference type="Proteomes" id="UP001357223">
    <property type="component" value="Chromosome"/>
</dbReference>
<evidence type="ECO:0000313" key="5">
    <source>
        <dbReference type="EMBL" id="WVX81192.1"/>
    </source>
</evidence>
<dbReference type="PANTHER" id="PTHR43132:SF2">
    <property type="entry name" value="ARSENICAL RESISTANCE OPERON REPRESSOR ARSR-RELATED"/>
    <property type="match status" value="1"/>
</dbReference>
<keyword evidence="6" id="KW-1185">Reference proteome</keyword>
<sequence length="107" mass="12113">MDYELQKFKADFFKALSNPIRIKILEVLSNGEMGVSEIQRVIGNESSTVSQQLKVLRNKNIVVGTKSGNRVIYSLRDPLIIDLLLVARQIFNSHLIGTIQILDRSKD</sequence>
<dbReference type="NCBIfam" id="NF033788">
    <property type="entry name" value="HTH_metalloreg"/>
    <property type="match status" value="1"/>
</dbReference>
<reference evidence="5 6" key="1">
    <citation type="submission" date="2023-10" db="EMBL/GenBank/DDBJ databases">
        <title>Niallia locisalis sp.nov. isolated from a salt pond sample.</title>
        <authorList>
            <person name="Li X.-J."/>
            <person name="Dong L."/>
        </authorList>
    </citation>
    <scope>NUCLEOTIDE SEQUENCE [LARGE SCALE GENOMIC DNA]</scope>
    <source>
        <strain evidence="5 6">DSM 29761</strain>
    </source>
</reference>
<dbReference type="EMBL" id="CP137640">
    <property type="protein sequence ID" value="WVX81192.1"/>
    <property type="molecule type" value="Genomic_DNA"/>
</dbReference>
<evidence type="ECO:0000256" key="3">
    <source>
        <dbReference type="ARBA" id="ARBA00023163"/>
    </source>
</evidence>
<dbReference type="PANTHER" id="PTHR43132">
    <property type="entry name" value="ARSENICAL RESISTANCE OPERON REPRESSOR ARSR-RELATED"/>
    <property type="match status" value="1"/>
</dbReference>
<evidence type="ECO:0000256" key="1">
    <source>
        <dbReference type="ARBA" id="ARBA00023015"/>
    </source>
</evidence>
<dbReference type="CDD" id="cd00090">
    <property type="entry name" value="HTH_ARSR"/>
    <property type="match status" value="1"/>
</dbReference>
<dbReference type="InterPro" id="IPR051011">
    <property type="entry name" value="Metal_resp_trans_reg"/>
</dbReference>
<dbReference type="InterPro" id="IPR036390">
    <property type="entry name" value="WH_DNA-bd_sf"/>
</dbReference>
<protein>
    <submittedName>
        <fullName evidence="5">Metalloregulator ArsR/SmtB family transcription factor</fullName>
    </submittedName>
</protein>
<keyword evidence="1" id="KW-0805">Transcription regulation</keyword>
<dbReference type="PRINTS" id="PR00778">
    <property type="entry name" value="HTHARSR"/>
</dbReference>
<dbReference type="SUPFAM" id="SSF46785">
    <property type="entry name" value="Winged helix' DNA-binding domain"/>
    <property type="match status" value="1"/>
</dbReference>
<gene>
    <name evidence="5" type="ORF">R4Z09_29010</name>
</gene>
<dbReference type="Gene3D" id="1.10.10.10">
    <property type="entry name" value="Winged helix-like DNA-binding domain superfamily/Winged helix DNA-binding domain"/>
    <property type="match status" value="1"/>
</dbReference>
<dbReference type="Pfam" id="PF01022">
    <property type="entry name" value="HTH_5"/>
    <property type="match status" value="1"/>
</dbReference>
<proteinExistence type="predicted"/>
<dbReference type="PROSITE" id="PS50987">
    <property type="entry name" value="HTH_ARSR_2"/>
    <property type="match status" value="1"/>
</dbReference>
<organism evidence="5 6">
    <name type="scientific">Niallia oryzisoli</name>
    <dbReference type="NCBI Taxonomy" id="1737571"/>
    <lineage>
        <taxon>Bacteria</taxon>
        <taxon>Bacillati</taxon>
        <taxon>Bacillota</taxon>
        <taxon>Bacilli</taxon>
        <taxon>Bacillales</taxon>
        <taxon>Bacillaceae</taxon>
        <taxon>Niallia</taxon>
    </lineage>
</organism>
<dbReference type="InterPro" id="IPR036388">
    <property type="entry name" value="WH-like_DNA-bd_sf"/>
</dbReference>
<evidence type="ECO:0000259" key="4">
    <source>
        <dbReference type="PROSITE" id="PS50987"/>
    </source>
</evidence>
<evidence type="ECO:0000256" key="2">
    <source>
        <dbReference type="ARBA" id="ARBA00023125"/>
    </source>
</evidence>
<dbReference type="InterPro" id="IPR001845">
    <property type="entry name" value="HTH_ArsR_DNA-bd_dom"/>
</dbReference>
<accession>A0ABZ2CCY7</accession>
<feature type="domain" description="HTH arsR-type" evidence="4">
    <location>
        <begin position="1"/>
        <end position="95"/>
    </location>
</feature>
<name>A0ABZ2CCY7_9BACI</name>